<organism evidence="1">
    <name type="scientific">marine metagenome</name>
    <dbReference type="NCBI Taxonomy" id="408172"/>
    <lineage>
        <taxon>unclassified sequences</taxon>
        <taxon>metagenomes</taxon>
        <taxon>ecological metagenomes</taxon>
    </lineage>
</organism>
<protein>
    <submittedName>
        <fullName evidence="1">Uncharacterized protein</fullName>
    </submittedName>
</protein>
<dbReference type="AlphaFoldDB" id="A0A383ENV8"/>
<accession>A0A383ENV8</accession>
<reference evidence="1" key="1">
    <citation type="submission" date="2018-05" db="EMBL/GenBank/DDBJ databases">
        <authorList>
            <person name="Lanie J.A."/>
            <person name="Ng W.-L."/>
            <person name="Kazmierczak K.M."/>
            <person name="Andrzejewski T.M."/>
            <person name="Davidsen T.M."/>
            <person name="Wayne K.J."/>
            <person name="Tettelin H."/>
            <person name="Glass J.I."/>
            <person name="Rusch D."/>
            <person name="Podicherti R."/>
            <person name="Tsui H.-C.T."/>
            <person name="Winkler M.E."/>
        </authorList>
    </citation>
    <scope>NUCLEOTIDE SEQUENCE</scope>
</reference>
<sequence length="132" mass="14641">MSKMTMPMAVFGGLALLLLSLPTTVGAEIPGQKGVWCHRGLAALEGFWFINAEVLHISIHGYELKRELMIYRESGTTAIYIRKKSDAGTFRILDRKSLKMSNGDQCYLARSLAAISGSLQNHIDKAKEENKI</sequence>
<gene>
    <name evidence="1" type="ORF">METZ01_LOCUS511401</name>
</gene>
<proteinExistence type="predicted"/>
<evidence type="ECO:0000313" key="1">
    <source>
        <dbReference type="EMBL" id="SVE58547.1"/>
    </source>
</evidence>
<dbReference type="EMBL" id="UINC01227594">
    <property type="protein sequence ID" value="SVE58547.1"/>
    <property type="molecule type" value="Genomic_DNA"/>
</dbReference>
<name>A0A383ENV8_9ZZZZ</name>